<dbReference type="Proteomes" id="UP001156919">
    <property type="component" value="Segment"/>
</dbReference>
<dbReference type="EMBL" id="ON649699">
    <property type="protein sequence ID" value="UVF62292.1"/>
    <property type="molecule type" value="Genomic_DNA"/>
</dbReference>
<keyword evidence="2" id="KW-1185">Reference proteome</keyword>
<evidence type="ECO:0000313" key="2">
    <source>
        <dbReference type="Proteomes" id="UP001156919"/>
    </source>
</evidence>
<proteinExistence type="predicted"/>
<accession>A0A976YF44</accession>
<organism evidence="1 2">
    <name type="scientific">Nitrososphaeria virus YSH_462411</name>
    <dbReference type="NCBI Taxonomy" id="3071321"/>
    <lineage>
        <taxon>Viruses</taxon>
        <taxon>Duplodnaviria</taxon>
        <taxon>Heunggongvirae</taxon>
        <taxon>Uroviricota</taxon>
        <taxon>Caudoviricetes</taxon>
        <taxon>Juravirales</taxon>
        <taxon>Yangangviridae</taxon>
        <taxon>Nohelivirus</taxon>
        <taxon>Nohelivirus yangshanense</taxon>
    </lineage>
</organism>
<sequence length="95" mass="11262">MPTRKAWDNAEYEGKALRRVFNQLLKRFEKMSKDEDCDVEILGRLGHMLTVVAKTKQELAKYEYQDKRIKELEQIIESRRLTKYTELEGDLPALT</sequence>
<reference evidence="1 2" key="1">
    <citation type="submission" date="2022-05" db="EMBL/GenBank/DDBJ databases">
        <title>Diverse viruses of marine archaea discovered using metagenomics.</title>
        <authorList>
            <person name="Zhou Y."/>
        </authorList>
    </citation>
    <scope>NUCLEOTIDE SEQUENCE [LARGE SCALE GENOMIC DNA]</scope>
    <source>
        <strain evidence="1">YSH_462411</strain>
    </source>
</reference>
<name>A0A976YF44_9CAUD</name>
<protein>
    <submittedName>
        <fullName evidence="1">Uncharacterized protein</fullName>
    </submittedName>
</protein>
<evidence type="ECO:0000313" key="1">
    <source>
        <dbReference type="EMBL" id="UVF62292.1"/>
    </source>
</evidence>